<keyword evidence="3 9" id="KW-0507">mRNA processing</keyword>
<dbReference type="GO" id="GO:0006369">
    <property type="term" value="P:termination of RNA polymerase II transcription"/>
    <property type="evidence" value="ECO:0000318"/>
    <property type="project" value="GO_Central"/>
</dbReference>
<dbReference type="GO" id="GO:0008420">
    <property type="term" value="F:RNA polymerase II CTD heptapeptide repeat phosphatase activity"/>
    <property type="evidence" value="ECO:0000318"/>
    <property type="project" value="GO_Central"/>
</dbReference>
<protein>
    <recommendedName>
        <fullName evidence="9">RNA polymerase II subunit A C-terminal domain phosphatase SSU72</fullName>
        <shortName evidence="9">CTD phosphatase SSU72</shortName>
        <ecNumber evidence="9">3.1.3.16</ecNumber>
    </recommendedName>
</protein>
<sequence>MPDATRRYAVVCSSNQNRSMETHLVFQRHGFNIESYGTGSAVKLPGPSIDKPNVFGFDDTTYEDMYKQLKEQNFELYSGNGVLDMLERNMAIKPRPEKFQRQTKKRFDIILTCESRIFDEVLRDLEERDGAEGTPVHIINLDIPDNHSAATVGALNLYKLAQMMEASEDLDDDIDDIIETFQKETGEELLHALAFY</sequence>
<dbReference type="EC" id="3.1.3.16" evidence="9"/>
<dbReference type="PANTHER" id="PTHR20383">
    <property type="entry name" value="RNA POLYMERASE II SUBUNIT A C-TERMINAL DOMAIN PHOSPHATASE"/>
    <property type="match status" value="1"/>
</dbReference>
<evidence type="ECO:0000256" key="5">
    <source>
        <dbReference type="ARBA" id="ARBA00022912"/>
    </source>
</evidence>
<dbReference type="Gene3D" id="3.40.50.2300">
    <property type="match status" value="2"/>
</dbReference>
<evidence type="ECO:0000256" key="8">
    <source>
        <dbReference type="ARBA" id="ARBA00048336"/>
    </source>
</evidence>
<reference evidence="10 11" key="1">
    <citation type="journal article" date="2008" name="Nature">
        <title>The genome of the choanoflagellate Monosiga brevicollis and the origin of metazoans.</title>
        <authorList>
            <consortium name="JGI Sequencing"/>
            <person name="King N."/>
            <person name="Westbrook M.J."/>
            <person name="Young S.L."/>
            <person name="Kuo A."/>
            <person name="Abedin M."/>
            <person name="Chapman J."/>
            <person name="Fairclough S."/>
            <person name="Hellsten U."/>
            <person name="Isogai Y."/>
            <person name="Letunic I."/>
            <person name="Marr M."/>
            <person name="Pincus D."/>
            <person name="Putnam N."/>
            <person name="Rokas A."/>
            <person name="Wright K.J."/>
            <person name="Zuzow R."/>
            <person name="Dirks W."/>
            <person name="Good M."/>
            <person name="Goodstein D."/>
            <person name="Lemons D."/>
            <person name="Li W."/>
            <person name="Lyons J.B."/>
            <person name="Morris A."/>
            <person name="Nichols S."/>
            <person name="Richter D.J."/>
            <person name="Salamov A."/>
            <person name="Bork P."/>
            <person name="Lim W.A."/>
            <person name="Manning G."/>
            <person name="Miller W.T."/>
            <person name="McGinnis W."/>
            <person name="Shapiro H."/>
            <person name="Tjian R."/>
            <person name="Grigoriev I.V."/>
            <person name="Rokhsar D."/>
        </authorList>
    </citation>
    <scope>NUCLEOTIDE SEQUENCE [LARGE SCALE GENOMIC DNA]</scope>
    <source>
        <strain evidence="11">MX1 / ATCC 50154</strain>
    </source>
</reference>
<dbReference type="GO" id="GO:0031124">
    <property type="term" value="P:mRNA 3'-end processing"/>
    <property type="evidence" value="ECO:0007669"/>
    <property type="project" value="UniProtKB-ARBA"/>
</dbReference>
<keyword evidence="6 9" id="KW-0539">Nucleus</keyword>
<gene>
    <name evidence="10" type="ORF">MONBRDRAFT_21202</name>
</gene>
<dbReference type="RefSeq" id="XP_001743223.1">
    <property type="nucleotide sequence ID" value="XM_001743171.1"/>
</dbReference>
<comment type="catalytic activity">
    <reaction evidence="7 9">
        <text>O-phospho-L-seryl-[protein] + H2O = L-seryl-[protein] + phosphate</text>
        <dbReference type="Rhea" id="RHEA:20629"/>
        <dbReference type="Rhea" id="RHEA-COMP:9863"/>
        <dbReference type="Rhea" id="RHEA-COMP:11604"/>
        <dbReference type="ChEBI" id="CHEBI:15377"/>
        <dbReference type="ChEBI" id="CHEBI:29999"/>
        <dbReference type="ChEBI" id="CHEBI:43474"/>
        <dbReference type="ChEBI" id="CHEBI:83421"/>
        <dbReference type="EC" id="3.1.3.16"/>
    </reaction>
</comment>
<dbReference type="Proteomes" id="UP000001357">
    <property type="component" value="Unassembled WGS sequence"/>
</dbReference>
<dbReference type="KEGG" id="mbr:MONBRDRAFT_21202"/>
<dbReference type="InParanoid" id="A9URK0"/>
<dbReference type="eggNOG" id="KOG2424">
    <property type="taxonomic scope" value="Eukaryota"/>
</dbReference>
<evidence type="ECO:0000256" key="7">
    <source>
        <dbReference type="ARBA" id="ARBA00047761"/>
    </source>
</evidence>
<dbReference type="GO" id="GO:0005847">
    <property type="term" value="C:mRNA cleavage and polyadenylation specificity factor complex"/>
    <property type="evidence" value="ECO:0000318"/>
    <property type="project" value="GO_Central"/>
</dbReference>
<keyword evidence="4 9" id="KW-0378">Hydrolase</keyword>
<dbReference type="OMA" id="PNCYEFG"/>
<accession>A9URK0</accession>
<keyword evidence="11" id="KW-1185">Reference proteome</keyword>
<dbReference type="InterPro" id="IPR006811">
    <property type="entry name" value="RNA_pol_II_suA"/>
</dbReference>
<name>A9URK0_MONBE</name>
<dbReference type="FunFam" id="3.40.50.2300:FF:000039">
    <property type="entry name" value="RNA polymerase II subunit A C-terminal domain phosphatase"/>
    <property type="match status" value="1"/>
</dbReference>
<evidence type="ECO:0000256" key="3">
    <source>
        <dbReference type="ARBA" id="ARBA00022664"/>
    </source>
</evidence>
<comment type="function">
    <text evidence="9">Protein phosphatase that catalyzes the dephosphorylation of the C-terminal domain of RNA polymerase II. Plays a role in RNA processing and termination.</text>
</comment>
<evidence type="ECO:0000256" key="1">
    <source>
        <dbReference type="ARBA" id="ARBA00004123"/>
    </source>
</evidence>
<comment type="subcellular location">
    <subcellularLocation>
        <location evidence="1 9">Nucleus</location>
    </subcellularLocation>
</comment>
<dbReference type="STRING" id="81824.A9URK0"/>
<dbReference type="EMBL" id="CH991544">
    <property type="protein sequence ID" value="EDQ91937.1"/>
    <property type="molecule type" value="Genomic_DNA"/>
</dbReference>
<evidence type="ECO:0000313" key="11">
    <source>
        <dbReference type="Proteomes" id="UP000001357"/>
    </source>
</evidence>
<dbReference type="AlphaFoldDB" id="A9URK0"/>
<evidence type="ECO:0000256" key="6">
    <source>
        <dbReference type="ARBA" id="ARBA00023242"/>
    </source>
</evidence>
<evidence type="ECO:0000313" key="10">
    <source>
        <dbReference type="EMBL" id="EDQ91937.1"/>
    </source>
</evidence>
<evidence type="ECO:0000256" key="4">
    <source>
        <dbReference type="ARBA" id="ARBA00022801"/>
    </source>
</evidence>
<proteinExistence type="inferred from homology"/>
<comment type="similarity">
    <text evidence="2 9">Belongs to the SSU72 phosphatase family.</text>
</comment>
<evidence type="ECO:0000256" key="9">
    <source>
        <dbReference type="RuleBase" id="RU369031"/>
    </source>
</evidence>
<dbReference type="FunCoup" id="A9URK0">
    <property type="interactions" value="1615"/>
</dbReference>
<evidence type="ECO:0000256" key="2">
    <source>
        <dbReference type="ARBA" id="ARBA00008978"/>
    </source>
</evidence>
<dbReference type="GeneID" id="5888506"/>
<comment type="catalytic activity">
    <reaction evidence="8 9">
        <text>O-phospho-L-threonyl-[protein] + H2O = L-threonyl-[protein] + phosphate</text>
        <dbReference type="Rhea" id="RHEA:47004"/>
        <dbReference type="Rhea" id="RHEA-COMP:11060"/>
        <dbReference type="Rhea" id="RHEA-COMP:11605"/>
        <dbReference type="ChEBI" id="CHEBI:15377"/>
        <dbReference type="ChEBI" id="CHEBI:30013"/>
        <dbReference type="ChEBI" id="CHEBI:43474"/>
        <dbReference type="ChEBI" id="CHEBI:61977"/>
        <dbReference type="EC" id="3.1.3.16"/>
    </reaction>
</comment>
<organism evidence="10 11">
    <name type="scientific">Monosiga brevicollis</name>
    <name type="common">Choanoflagellate</name>
    <dbReference type="NCBI Taxonomy" id="81824"/>
    <lineage>
        <taxon>Eukaryota</taxon>
        <taxon>Choanoflagellata</taxon>
        <taxon>Craspedida</taxon>
        <taxon>Salpingoecidae</taxon>
        <taxon>Monosiga</taxon>
    </lineage>
</organism>
<dbReference type="Pfam" id="PF04722">
    <property type="entry name" value="Ssu72"/>
    <property type="match status" value="1"/>
</dbReference>
<keyword evidence="5 9" id="KW-0904">Protein phosphatase</keyword>